<keyword evidence="4" id="KW-1185">Reference proteome</keyword>
<evidence type="ECO:0000313" key="3">
    <source>
        <dbReference type="EMBL" id="MFC7328660.1"/>
    </source>
</evidence>
<reference evidence="4" key="1">
    <citation type="journal article" date="2019" name="Int. J. Syst. Evol. Microbiol.">
        <title>The Global Catalogue of Microorganisms (GCM) 10K type strain sequencing project: providing services to taxonomists for standard genome sequencing and annotation.</title>
        <authorList>
            <consortium name="The Broad Institute Genomics Platform"/>
            <consortium name="The Broad Institute Genome Sequencing Center for Infectious Disease"/>
            <person name="Wu L."/>
            <person name="Ma J."/>
        </authorList>
    </citation>
    <scope>NUCLEOTIDE SEQUENCE [LARGE SCALE GENOMIC DNA]</scope>
    <source>
        <strain evidence="4">CGMCC 4.7382</strain>
    </source>
</reference>
<dbReference type="Gene3D" id="3.60.110.10">
    <property type="entry name" value="Carbon-nitrogen hydrolase"/>
    <property type="match status" value="1"/>
</dbReference>
<dbReference type="PANTHER" id="PTHR43674:SF16">
    <property type="entry name" value="CARBON-NITROGEN FAMILY, PUTATIVE (AFU_ORTHOLOGUE AFUA_5G02350)-RELATED"/>
    <property type="match status" value="1"/>
</dbReference>
<name>A0ABW2KH62_9ACTN</name>
<dbReference type="PROSITE" id="PS50263">
    <property type="entry name" value="CN_HYDROLASE"/>
    <property type="match status" value="1"/>
</dbReference>
<dbReference type="CDD" id="cd07197">
    <property type="entry name" value="nitrilase"/>
    <property type="match status" value="1"/>
</dbReference>
<proteinExistence type="predicted"/>
<dbReference type="RefSeq" id="WP_379871307.1">
    <property type="nucleotide sequence ID" value="NZ_JBHTBH010000005.1"/>
</dbReference>
<dbReference type="InterPro" id="IPR050345">
    <property type="entry name" value="Aliph_Amidase/BUP"/>
</dbReference>
<sequence length="324" mass="34864">MRTLTVALLQLAAPGPDLDAGLAAGVAACRRARLFGADIALFPEMWSNGYRTVLPEQAVEVDLYRHPDVWDAPGRDDAATWPAAGPVWAGEPVGPDSPFVSRFRALAAELDMAIALTYLERWAGAPRNTVSVIDRHGRIALTYAKVHTCAFGLPEAALTPGDRFEVAALDTAVGEVMVGAMICYDREFPESARTLMLEGAEIVLTPNACDLDANRLAQFRSRAAENMMGVAMANYAGAGWGHSAAFDGIAYADGRSRDMLVVEAGEAPGVFPAVFDLDALREHRRREAWGDAFRRPAAYGPLTGRAAARGPFARVDREGRPVPR</sequence>
<comment type="caution">
    <text evidence="3">The sequence shown here is derived from an EMBL/GenBank/DDBJ whole genome shotgun (WGS) entry which is preliminary data.</text>
</comment>
<evidence type="ECO:0000259" key="2">
    <source>
        <dbReference type="PROSITE" id="PS50263"/>
    </source>
</evidence>
<dbReference type="InterPro" id="IPR036526">
    <property type="entry name" value="C-N_Hydrolase_sf"/>
</dbReference>
<dbReference type="EMBL" id="JBHTBH010000005">
    <property type="protein sequence ID" value="MFC7328660.1"/>
    <property type="molecule type" value="Genomic_DNA"/>
</dbReference>
<protein>
    <submittedName>
        <fullName evidence="3">Carbon-nitrogen hydrolase family protein</fullName>
    </submittedName>
</protein>
<evidence type="ECO:0000313" key="4">
    <source>
        <dbReference type="Proteomes" id="UP001596540"/>
    </source>
</evidence>
<dbReference type="GO" id="GO:0016787">
    <property type="term" value="F:hydrolase activity"/>
    <property type="evidence" value="ECO:0007669"/>
    <property type="project" value="UniProtKB-KW"/>
</dbReference>
<keyword evidence="1 3" id="KW-0378">Hydrolase</keyword>
<feature type="domain" description="CN hydrolase" evidence="2">
    <location>
        <begin position="4"/>
        <end position="277"/>
    </location>
</feature>
<dbReference type="SUPFAM" id="SSF56317">
    <property type="entry name" value="Carbon-nitrogen hydrolase"/>
    <property type="match status" value="1"/>
</dbReference>
<organism evidence="3 4">
    <name type="scientific">Marinactinospora rubrisoli</name>
    <dbReference type="NCBI Taxonomy" id="2715399"/>
    <lineage>
        <taxon>Bacteria</taxon>
        <taxon>Bacillati</taxon>
        <taxon>Actinomycetota</taxon>
        <taxon>Actinomycetes</taxon>
        <taxon>Streptosporangiales</taxon>
        <taxon>Nocardiopsidaceae</taxon>
        <taxon>Marinactinospora</taxon>
    </lineage>
</organism>
<dbReference type="Pfam" id="PF00795">
    <property type="entry name" value="CN_hydrolase"/>
    <property type="match status" value="1"/>
</dbReference>
<accession>A0ABW2KH62</accession>
<dbReference type="InterPro" id="IPR003010">
    <property type="entry name" value="C-N_Hydrolase"/>
</dbReference>
<evidence type="ECO:0000256" key="1">
    <source>
        <dbReference type="ARBA" id="ARBA00022801"/>
    </source>
</evidence>
<gene>
    <name evidence="3" type="ORF">ACFQRF_12990</name>
</gene>
<dbReference type="Proteomes" id="UP001596540">
    <property type="component" value="Unassembled WGS sequence"/>
</dbReference>
<dbReference type="PANTHER" id="PTHR43674">
    <property type="entry name" value="NITRILASE C965.09-RELATED"/>
    <property type="match status" value="1"/>
</dbReference>